<keyword evidence="4 5" id="KW-0472">Membrane</keyword>
<dbReference type="EMBL" id="FNJN01000001">
    <property type="protein sequence ID" value="SDO58660.1"/>
    <property type="molecule type" value="Genomic_DNA"/>
</dbReference>
<protein>
    <submittedName>
        <fullName evidence="7">Putative flippase GtrA (Transmembrane translocase of bactoprenol-linked glucose)</fullName>
    </submittedName>
</protein>
<feature type="transmembrane region" description="Helical" evidence="5">
    <location>
        <begin position="119"/>
        <end position="137"/>
    </location>
</feature>
<dbReference type="AlphaFoldDB" id="A0A1H0KSD0"/>
<reference evidence="7 8" key="1">
    <citation type="submission" date="2016-10" db="EMBL/GenBank/DDBJ databases">
        <authorList>
            <person name="de Groot N.N."/>
        </authorList>
    </citation>
    <scope>NUCLEOTIDE SEQUENCE [LARGE SCALE GENOMIC DNA]</scope>
    <source>
        <strain evidence="7 8">StLB037</strain>
    </source>
</reference>
<name>A0A1H0KSD0_MICTS</name>
<feature type="domain" description="GtrA/DPMS transmembrane" evidence="6">
    <location>
        <begin position="29"/>
        <end position="142"/>
    </location>
</feature>
<feature type="transmembrane region" description="Helical" evidence="5">
    <location>
        <begin position="95"/>
        <end position="113"/>
    </location>
</feature>
<feature type="transmembrane region" description="Helical" evidence="5">
    <location>
        <begin position="27"/>
        <end position="48"/>
    </location>
</feature>
<evidence type="ECO:0000259" key="6">
    <source>
        <dbReference type="Pfam" id="PF04138"/>
    </source>
</evidence>
<evidence type="ECO:0000256" key="3">
    <source>
        <dbReference type="ARBA" id="ARBA00022989"/>
    </source>
</evidence>
<keyword evidence="2 5" id="KW-0812">Transmembrane</keyword>
<proteinExistence type="predicted"/>
<keyword evidence="3 5" id="KW-1133">Transmembrane helix</keyword>
<dbReference type="InterPro" id="IPR007267">
    <property type="entry name" value="GtrA_DPMS_TM"/>
</dbReference>
<dbReference type="GO" id="GO:0016020">
    <property type="term" value="C:membrane"/>
    <property type="evidence" value="ECO:0007669"/>
    <property type="project" value="UniProtKB-SubCell"/>
</dbReference>
<dbReference type="GO" id="GO:0000271">
    <property type="term" value="P:polysaccharide biosynthetic process"/>
    <property type="evidence" value="ECO:0007669"/>
    <property type="project" value="InterPro"/>
</dbReference>
<dbReference type="RefSeq" id="WP_074694093.1">
    <property type="nucleotide sequence ID" value="NZ_FNJN01000001.1"/>
</dbReference>
<evidence type="ECO:0000256" key="2">
    <source>
        <dbReference type="ARBA" id="ARBA00022692"/>
    </source>
</evidence>
<evidence type="ECO:0000256" key="5">
    <source>
        <dbReference type="SAM" id="Phobius"/>
    </source>
</evidence>
<evidence type="ECO:0000256" key="1">
    <source>
        <dbReference type="ARBA" id="ARBA00004141"/>
    </source>
</evidence>
<comment type="subcellular location">
    <subcellularLocation>
        <location evidence="1">Membrane</location>
        <topology evidence="1">Multi-pass membrane protein</topology>
    </subcellularLocation>
</comment>
<evidence type="ECO:0000313" key="7">
    <source>
        <dbReference type="EMBL" id="SDO58660.1"/>
    </source>
</evidence>
<evidence type="ECO:0000256" key="4">
    <source>
        <dbReference type="ARBA" id="ARBA00023136"/>
    </source>
</evidence>
<dbReference type="Pfam" id="PF04138">
    <property type="entry name" value="GtrA_DPMS_TM"/>
    <property type="match status" value="1"/>
</dbReference>
<sequence length="151" mass="16174">MSSPRRQDEATGGPLARAISFVWSHSAVRYLLVGGVAFLVDVSLLALLHDWLAVPLVIATPTAFLLSFGVTYILQRFLTFGTASSVASSAVKYTALVAFNTIATTAIVAGVAALGPAWIFGKIVAVASTTVWNYFAYRYWVFAAPRRNSSP</sequence>
<evidence type="ECO:0000313" key="8">
    <source>
        <dbReference type="Proteomes" id="UP000186456"/>
    </source>
</evidence>
<dbReference type="Proteomes" id="UP000186456">
    <property type="component" value="Unassembled WGS sequence"/>
</dbReference>
<organism evidence="7 8">
    <name type="scientific">Microbacterium testaceum (strain StLB037)</name>
    <dbReference type="NCBI Taxonomy" id="979556"/>
    <lineage>
        <taxon>Bacteria</taxon>
        <taxon>Bacillati</taxon>
        <taxon>Actinomycetota</taxon>
        <taxon>Actinomycetes</taxon>
        <taxon>Micrococcales</taxon>
        <taxon>Microbacteriaceae</taxon>
        <taxon>Microbacterium</taxon>
    </lineage>
</organism>
<gene>
    <name evidence="7" type="ORF">SAMN04487788_0151</name>
</gene>
<feature type="transmembrane region" description="Helical" evidence="5">
    <location>
        <begin position="54"/>
        <end position="74"/>
    </location>
</feature>
<accession>A0A1H0KSD0</accession>